<protein>
    <submittedName>
        <fullName evidence="1">OLC1v1013153C1</fullName>
    </submittedName>
</protein>
<proteinExistence type="predicted"/>
<dbReference type="Proteomes" id="UP001161247">
    <property type="component" value="Chromosome 7"/>
</dbReference>
<reference evidence="1" key="1">
    <citation type="submission" date="2023-03" db="EMBL/GenBank/DDBJ databases">
        <authorList>
            <person name="Julca I."/>
        </authorList>
    </citation>
    <scope>NUCLEOTIDE SEQUENCE</scope>
</reference>
<dbReference type="EMBL" id="OX459124">
    <property type="protein sequence ID" value="CAI9112678.1"/>
    <property type="molecule type" value="Genomic_DNA"/>
</dbReference>
<name>A0AAV1E182_OLDCO</name>
<gene>
    <name evidence="1" type="ORF">OLC1_LOCUS19824</name>
</gene>
<organism evidence="1 2">
    <name type="scientific">Oldenlandia corymbosa var. corymbosa</name>
    <dbReference type="NCBI Taxonomy" id="529605"/>
    <lineage>
        <taxon>Eukaryota</taxon>
        <taxon>Viridiplantae</taxon>
        <taxon>Streptophyta</taxon>
        <taxon>Embryophyta</taxon>
        <taxon>Tracheophyta</taxon>
        <taxon>Spermatophyta</taxon>
        <taxon>Magnoliopsida</taxon>
        <taxon>eudicotyledons</taxon>
        <taxon>Gunneridae</taxon>
        <taxon>Pentapetalae</taxon>
        <taxon>asterids</taxon>
        <taxon>lamiids</taxon>
        <taxon>Gentianales</taxon>
        <taxon>Rubiaceae</taxon>
        <taxon>Rubioideae</taxon>
        <taxon>Spermacoceae</taxon>
        <taxon>Hedyotis-Oldenlandia complex</taxon>
        <taxon>Oldenlandia</taxon>
    </lineage>
</organism>
<dbReference type="AlphaFoldDB" id="A0AAV1E182"/>
<accession>A0AAV1E182</accession>
<evidence type="ECO:0000313" key="2">
    <source>
        <dbReference type="Proteomes" id="UP001161247"/>
    </source>
</evidence>
<keyword evidence="2" id="KW-1185">Reference proteome</keyword>
<sequence>MGRKHEQIFTFEQIPSYCLKCSKIRHKETDCRVRKPSVLKNEAEKSVVPALKKKGIEIKSATQKWLLKGGETKNDLEAQILSLNPLVVRGVEKESEAAQTVEAHPAEETLDPRLDDARLACGTLAAQSLVVHPANQPLESHQLESTSGLSTMEKETIPLDLQPSPDDGDIDDEVENVFTEVDNHDQRKQDNEVGAYVIVGEMVSDKTSSLIELKMQNMALVLKIGLVRFPDD</sequence>
<evidence type="ECO:0000313" key="1">
    <source>
        <dbReference type="EMBL" id="CAI9112678.1"/>
    </source>
</evidence>